<dbReference type="GO" id="GO:0016788">
    <property type="term" value="F:hydrolase activity, acting on ester bonds"/>
    <property type="evidence" value="ECO:0007669"/>
    <property type="project" value="TreeGrafter"/>
</dbReference>
<dbReference type="Pfam" id="PF00756">
    <property type="entry name" value="Esterase"/>
    <property type="match status" value="1"/>
</dbReference>
<keyword evidence="2 3" id="KW-0378">Hydrolase</keyword>
<dbReference type="AlphaFoldDB" id="A0AAW9NX58"/>
<dbReference type="SUPFAM" id="SSF53474">
    <property type="entry name" value="alpha/beta-Hydrolases"/>
    <property type="match status" value="1"/>
</dbReference>
<accession>A0AAW9NX58</accession>
<protein>
    <submittedName>
        <fullName evidence="3">Alpha/beta hydrolase-fold protein</fullName>
    </submittedName>
</protein>
<dbReference type="EMBL" id="JARSFG010000015">
    <property type="protein sequence ID" value="MEC1179033.1"/>
    <property type="molecule type" value="Genomic_DNA"/>
</dbReference>
<comment type="caution">
    <text evidence="3">The sequence shown here is derived from an EMBL/GenBank/DDBJ whole genome shotgun (WGS) entry which is preliminary data.</text>
</comment>
<keyword evidence="4" id="KW-1185">Reference proteome</keyword>
<dbReference type="Proteomes" id="UP001344888">
    <property type="component" value="Unassembled WGS sequence"/>
</dbReference>
<dbReference type="PANTHER" id="PTHR40841:SF2">
    <property type="entry name" value="SIDEROPHORE-DEGRADING ESTERASE (EUROFUNG)"/>
    <property type="match status" value="1"/>
</dbReference>
<comment type="similarity">
    <text evidence="1">Belongs to the esterase D family.</text>
</comment>
<dbReference type="PANTHER" id="PTHR40841">
    <property type="entry name" value="SIDEROPHORE TRIACETYLFUSARININE C ESTERASE"/>
    <property type="match status" value="1"/>
</dbReference>
<proteinExistence type="inferred from homology"/>
<dbReference type="Gene3D" id="3.40.50.1820">
    <property type="entry name" value="alpha/beta hydrolase"/>
    <property type="match status" value="1"/>
</dbReference>
<dbReference type="InterPro" id="IPR029058">
    <property type="entry name" value="AB_hydrolase_fold"/>
</dbReference>
<evidence type="ECO:0000313" key="4">
    <source>
        <dbReference type="Proteomes" id="UP001344888"/>
    </source>
</evidence>
<evidence type="ECO:0000256" key="2">
    <source>
        <dbReference type="ARBA" id="ARBA00022801"/>
    </source>
</evidence>
<name>A0AAW9NX58_9BACL</name>
<sequence>MYSTYCQYDYPIEVFIPEMPVPKDGFPVIFVLDGHRYAQMMFIAMKNQMLVSEKTKVHPSIIVSVGHNQDEASNRRFYDFTAPAEQYHFPIRRGKAMEPVPVGGAADFQQFFIHELIPYICDKYDVNRARFSLYGHSLGGLFSLWCYLTEPNLFEKYVAISPSVWWNNHDLLRILHENKEKSVTPVAIFVGGDEGDMVDDALTFYNHRLAANLPVQFYVALEENHASVIPATLSRALRFISS</sequence>
<evidence type="ECO:0000313" key="3">
    <source>
        <dbReference type="EMBL" id="MEC1179033.1"/>
    </source>
</evidence>
<dbReference type="InterPro" id="IPR052558">
    <property type="entry name" value="Siderophore_Hydrolase_D"/>
</dbReference>
<evidence type="ECO:0000256" key="1">
    <source>
        <dbReference type="ARBA" id="ARBA00005622"/>
    </source>
</evidence>
<dbReference type="RefSeq" id="WP_326123530.1">
    <property type="nucleotide sequence ID" value="NZ_JARSFG010000015.1"/>
</dbReference>
<reference evidence="3 4" key="1">
    <citation type="submission" date="2023-03" db="EMBL/GenBank/DDBJ databases">
        <title>Bacillus Genome Sequencing.</title>
        <authorList>
            <person name="Dunlap C."/>
        </authorList>
    </citation>
    <scope>NUCLEOTIDE SEQUENCE [LARGE SCALE GENOMIC DNA]</scope>
    <source>
        <strain evidence="3 4">B-59205</strain>
    </source>
</reference>
<dbReference type="InterPro" id="IPR000801">
    <property type="entry name" value="Esterase-like"/>
</dbReference>
<gene>
    <name evidence="3" type="ORF">P9B03_11110</name>
</gene>
<organism evidence="3 4">
    <name type="scientific">Metasolibacillus meyeri</name>
    <dbReference type="NCBI Taxonomy" id="1071052"/>
    <lineage>
        <taxon>Bacteria</taxon>
        <taxon>Bacillati</taxon>
        <taxon>Bacillota</taxon>
        <taxon>Bacilli</taxon>
        <taxon>Bacillales</taxon>
        <taxon>Caryophanaceae</taxon>
        <taxon>Metasolibacillus</taxon>
    </lineage>
</organism>